<comment type="caution">
    <text evidence="2">The sequence shown here is derived from an EMBL/GenBank/DDBJ whole genome shotgun (WGS) entry which is preliminary data.</text>
</comment>
<evidence type="ECO:0000256" key="1">
    <source>
        <dbReference type="SAM" id="MobiDB-lite"/>
    </source>
</evidence>
<feature type="compositionally biased region" description="Polar residues" evidence="1">
    <location>
        <begin position="20"/>
        <end position="42"/>
    </location>
</feature>
<keyword evidence="3" id="KW-1185">Reference proteome</keyword>
<dbReference type="EMBL" id="SMMG02000001">
    <property type="protein sequence ID" value="KAA3489469.1"/>
    <property type="molecule type" value="Genomic_DNA"/>
</dbReference>
<proteinExistence type="predicted"/>
<evidence type="ECO:0000313" key="3">
    <source>
        <dbReference type="Proteomes" id="UP000325315"/>
    </source>
</evidence>
<accession>A0A5B6X5P5</accession>
<dbReference type="Proteomes" id="UP000325315">
    <property type="component" value="Unassembled WGS sequence"/>
</dbReference>
<organism evidence="2 3">
    <name type="scientific">Gossypium australe</name>
    <dbReference type="NCBI Taxonomy" id="47621"/>
    <lineage>
        <taxon>Eukaryota</taxon>
        <taxon>Viridiplantae</taxon>
        <taxon>Streptophyta</taxon>
        <taxon>Embryophyta</taxon>
        <taxon>Tracheophyta</taxon>
        <taxon>Spermatophyta</taxon>
        <taxon>Magnoliopsida</taxon>
        <taxon>eudicotyledons</taxon>
        <taxon>Gunneridae</taxon>
        <taxon>Pentapetalae</taxon>
        <taxon>rosids</taxon>
        <taxon>malvids</taxon>
        <taxon>Malvales</taxon>
        <taxon>Malvaceae</taxon>
        <taxon>Malvoideae</taxon>
        <taxon>Gossypium</taxon>
    </lineage>
</organism>
<reference evidence="3" key="1">
    <citation type="journal article" date="2019" name="Plant Biotechnol. J.">
        <title>Genome sequencing of the Australian wild diploid species Gossypium australe highlights disease resistance and delayed gland morphogenesis.</title>
        <authorList>
            <person name="Cai Y."/>
            <person name="Cai X."/>
            <person name="Wang Q."/>
            <person name="Wang P."/>
            <person name="Zhang Y."/>
            <person name="Cai C."/>
            <person name="Xu Y."/>
            <person name="Wang K."/>
            <person name="Zhou Z."/>
            <person name="Wang C."/>
            <person name="Geng S."/>
            <person name="Li B."/>
            <person name="Dong Q."/>
            <person name="Hou Y."/>
            <person name="Wang H."/>
            <person name="Ai P."/>
            <person name="Liu Z."/>
            <person name="Yi F."/>
            <person name="Sun M."/>
            <person name="An G."/>
            <person name="Cheng J."/>
            <person name="Zhang Y."/>
            <person name="Shi Q."/>
            <person name="Xie Y."/>
            <person name="Shi X."/>
            <person name="Chang Y."/>
            <person name="Huang F."/>
            <person name="Chen Y."/>
            <person name="Hong S."/>
            <person name="Mi L."/>
            <person name="Sun Q."/>
            <person name="Zhang L."/>
            <person name="Zhou B."/>
            <person name="Peng R."/>
            <person name="Zhang X."/>
            <person name="Liu F."/>
        </authorList>
    </citation>
    <scope>NUCLEOTIDE SEQUENCE [LARGE SCALE GENOMIC DNA]</scope>
    <source>
        <strain evidence="3">cv. PA1801</strain>
    </source>
</reference>
<protein>
    <submittedName>
        <fullName evidence="2">Nuclear transcription factor Y subunit A-7-like</fullName>
    </submittedName>
</protein>
<evidence type="ECO:0000313" key="2">
    <source>
        <dbReference type="EMBL" id="KAA3489469.1"/>
    </source>
</evidence>
<feature type="compositionally biased region" description="Low complexity" evidence="1">
    <location>
        <begin position="63"/>
        <end position="74"/>
    </location>
</feature>
<gene>
    <name evidence="2" type="ORF">EPI10_033084</name>
</gene>
<name>A0A5B6X5P5_9ROSI</name>
<feature type="region of interest" description="Disordered" evidence="1">
    <location>
        <begin position="1"/>
        <end position="74"/>
    </location>
</feature>
<sequence>MEIQIMTPCAPQCRKRKSSRSNNQTKPKLSSLHNCLMTSSAHELSDNNEVDEQKKHSEFSNHSSSPVTGLSPSSITTRYMPYTTPQHAVKAYNILPGNLSDYSNSIKCYAYKIF</sequence>
<dbReference type="AlphaFoldDB" id="A0A5B6X5P5"/>